<feature type="region of interest" description="Disordered" evidence="1">
    <location>
        <begin position="1"/>
        <end position="23"/>
    </location>
</feature>
<organism evidence="2 3">
    <name type="scientific">Verticillium longisporum</name>
    <name type="common">Verticillium dahliae var. longisporum</name>
    <dbReference type="NCBI Taxonomy" id="100787"/>
    <lineage>
        <taxon>Eukaryota</taxon>
        <taxon>Fungi</taxon>
        <taxon>Dikarya</taxon>
        <taxon>Ascomycota</taxon>
        <taxon>Pezizomycotina</taxon>
        <taxon>Sordariomycetes</taxon>
        <taxon>Hypocreomycetidae</taxon>
        <taxon>Glomerellales</taxon>
        <taxon>Plectosphaerellaceae</taxon>
        <taxon>Verticillium</taxon>
    </lineage>
</organism>
<accession>A0A0G4NJN0</accession>
<evidence type="ECO:0000313" key="3">
    <source>
        <dbReference type="Proteomes" id="UP000045706"/>
    </source>
</evidence>
<protein>
    <submittedName>
        <fullName evidence="2">Uncharacterized protein</fullName>
    </submittedName>
</protein>
<dbReference type="AlphaFoldDB" id="A0A0G4NJN0"/>
<dbReference type="EMBL" id="CVQI01035849">
    <property type="protein sequence ID" value="CRK46623.1"/>
    <property type="molecule type" value="Genomic_DNA"/>
</dbReference>
<evidence type="ECO:0000256" key="1">
    <source>
        <dbReference type="SAM" id="MobiDB-lite"/>
    </source>
</evidence>
<proteinExistence type="predicted"/>
<evidence type="ECO:0000313" key="2">
    <source>
        <dbReference type="EMBL" id="CRK46623.1"/>
    </source>
</evidence>
<gene>
    <name evidence="2" type="ORF">BN1723_020083</name>
</gene>
<sequence>MPPTRRCFVSAPTSPISSRMPSV</sequence>
<feature type="compositionally biased region" description="Polar residues" evidence="1">
    <location>
        <begin position="11"/>
        <end position="23"/>
    </location>
</feature>
<reference evidence="3" key="1">
    <citation type="submission" date="2015-05" db="EMBL/GenBank/DDBJ databases">
        <authorList>
            <person name="Fogelqvist Johan"/>
        </authorList>
    </citation>
    <scope>NUCLEOTIDE SEQUENCE [LARGE SCALE GENOMIC DNA]</scope>
</reference>
<dbReference type="Proteomes" id="UP000045706">
    <property type="component" value="Unassembled WGS sequence"/>
</dbReference>
<name>A0A0G4NJN0_VERLO</name>